<organism evidence="1 2">
    <name type="scientific">Apostasia shenzhenica</name>
    <dbReference type="NCBI Taxonomy" id="1088818"/>
    <lineage>
        <taxon>Eukaryota</taxon>
        <taxon>Viridiplantae</taxon>
        <taxon>Streptophyta</taxon>
        <taxon>Embryophyta</taxon>
        <taxon>Tracheophyta</taxon>
        <taxon>Spermatophyta</taxon>
        <taxon>Magnoliopsida</taxon>
        <taxon>Liliopsida</taxon>
        <taxon>Asparagales</taxon>
        <taxon>Orchidaceae</taxon>
        <taxon>Apostasioideae</taxon>
        <taxon>Apostasia</taxon>
    </lineage>
</organism>
<name>A0A2I0A435_9ASPA</name>
<evidence type="ECO:0000313" key="2">
    <source>
        <dbReference type="Proteomes" id="UP000236161"/>
    </source>
</evidence>
<dbReference type="AlphaFoldDB" id="A0A2I0A435"/>
<dbReference type="Proteomes" id="UP000236161">
    <property type="component" value="Unassembled WGS sequence"/>
</dbReference>
<dbReference type="EMBL" id="KZ452026">
    <property type="protein sequence ID" value="PKA50299.1"/>
    <property type="molecule type" value="Genomic_DNA"/>
</dbReference>
<keyword evidence="2" id="KW-1185">Reference proteome</keyword>
<reference evidence="1 2" key="1">
    <citation type="journal article" date="2017" name="Nature">
        <title>The Apostasia genome and the evolution of orchids.</title>
        <authorList>
            <person name="Zhang G.Q."/>
            <person name="Liu K.W."/>
            <person name="Li Z."/>
            <person name="Lohaus R."/>
            <person name="Hsiao Y.Y."/>
            <person name="Niu S.C."/>
            <person name="Wang J.Y."/>
            <person name="Lin Y.C."/>
            <person name="Xu Q."/>
            <person name="Chen L.J."/>
            <person name="Yoshida K."/>
            <person name="Fujiwara S."/>
            <person name="Wang Z.W."/>
            <person name="Zhang Y.Q."/>
            <person name="Mitsuda N."/>
            <person name="Wang M."/>
            <person name="Liu G.H."/>
            <person name="Pecoraro L."/>
            <person name="Huang H.X."/>
            <person name="Xiao X.J."/>
            <person name="Lin M."/>
            <person name="Wu X.Y."/>
            <person name="Wu W.L."/>
            <person name="Chen Y.Y."/>
            <person name="Chang S.B."/>
            <person name="Sakamoto S."/>
            <person name="Ohme-Takagi M."/>
            <person name="Yagi M."/>
            <person name="Zeng S.J."/>
            <person name="Shen C.Y."/>
            <person name="Yeh C.M."/>
            <person name="Luo Y.B."/>
            <person name="Tsai W.C."/>
            <person name="Van de Peer Y."/>
            <person name="Liu Z.J."/>
        </authorList>
    </citation>
    <scope>NUCLEOTIDE SEQUENCE [LARGE SCALE GENOMIC DNA]</scope>
    <source>
        <strain evidence="2">cv. Shenzhen</strain>
        <tissue evidence="1">Stem</tissue>
    </source>
</reference>
<sequence>MLGHRGAALVPAAVYSREATTYSREHHSAICIFFLRGNRERASDLPEADGDRALKLQKGSMLICDARVRRRCK</sequence>
<accession>A0A2I0A435</accession>
<evidence type="ECO:0000313" key="1">
    <source>
        <dbReference type="EMBL" id="PKA50299.1"/>
    </source>
</evidence>
<protein>
    <submittedName>
        <fullName evidence="1">Uncharacterized protein</fullName>
    </submittedName>
</protein>
<proteinExistence type="predicted"/>
<gene>
    <name evidence="1" type="ORF">AXF42_Ash013388</name>
</gene>